<dbReference type="EMBL" id="BGPR01033226">
    <property type="protein sequence ID" value="GBO07092.1"/>
    <property type="molecule type" value="Genomic_DNA"/>
</dbReference>
<accession>A0A4Y2U3B1</accession>
<reference evidence="1 2" key="1">
    <citation type="journal article" date="2019" name="Sci. Rep.">
        <title>Orb-weaving spider Araneus ventricosus genome elucidates the spidroin gene catalogue.</title>
        <authorList>
            <person name="Kono N."/>
            <person name="Nakamura H."/>
            <person name="Ohtoshi R."/>
            <person name="Moran D.A.P."/>
            <person name="Shinohara A."/>
            <person name="Yoshida Y."/>
            <person name="Fujiwara M."/>
            <person name="Mori M."/>
            <person name="Tomita M."/>
            <person name="Arakawa K."/>
        </authorList>
    </citation>
    <scope>NUCLEOTIDE SEQUENCE [LARGE SCALE GENOMIC DNA]</scope>
</reference>
<sequence>MRFDNRHDDVKFYDLPGAARTGMLDSPLQRMDEIDSGDNEISDLDIFPQKATILMMNLKLVRSVTVNAMKVIVPTMNDLKLTPKRL</sequence>
<dbReference type="Proteomes" id="UP000499080">
    <property type="component" value="Unassembled WGS sequence"/>
</dbReference>
<organism evidence="1 2">
    <name type="scientific">Araneus ventricosus</name>
    <name type="common">Orbweaver spider</name>
    <name type="synonym">Epeira ventricosa</name>
    <dbReference type="NCBI Taxonomy" id="182803"/>
    <lineage>
        <taxon>Eukaryota</taxon>
        <taxon>Metazoa</taxon>
        <taxon>Ecdysozoa</taxon>
        <taxon>Arthropoda</taxon>
        <taxon>Chelicerata</taxon>
        <taxon>Arachnida</taxon>
        <taxon>Araneae</taxon>
        <taxon>Araneomorphae</taxon>
        <taxon>Entelegynae</taxon>
        <taxon>Araneoidea</taxon>
        <taxon>Araneidae</taxon>
        <taxon>Araneus</taxon>
    </lineage>
</organism>
<protein>
    <submittedName>
        <fullName evidence="1">Uncharacterized protein</fullName>
    </submittedName>
</protein>
<comment type="caution">
    <text evidence="1">The sequence shown here is derived from an EMBL/GenBank/DDBJ whole genome shotgun (WGS) entry which is preliminary data.</text>
</comment>
<proteinExistence type="predicted"/>
<gene>
    <name evidence="1" type="ORF">AVEN_213736_1</name>
</gene>
<name>A0A4Y2U3B1_ARAVE</name>
<evidence type="ECO:0000313" key="1">
    <source>
        <dbReference type="EMBL" id="GBO07092.1"/>
    </source>
</evidence>
<keyword evidence="2" id="KW-1185">Reference proteome</keyword>
<evidence type="ECO:0000313" key="2">
    <source>
        <dbReference type="Proteomes" id="UP000499080"/>
    </source>
</evidence>
<dbReference type="AlphaFoldDB" id="A0A4Y2U3B1"/>